<evidence type="ECO:0000313" key="4">
    <source>
        <dbReference type="Proteomes" id="UP000622362"/>
    </source>
</evidence>
<name>A0A8I1BCT5_STAEP</name>
<sequence length="241" mass="28208">MLLQKHYDKVKFVINHGSDEQLRDIGLDQKTISRLRQDISYIKEVKLSTALKLYHFYFDYWATIVGIDIGTSEFLSASDLSMKKIYTDQSKEVSRIITKYENRLTDRNMDAGKIERKFLKGLKKHINSVIKELLELYPHPRVFIIGKGSSINERDSIYGKVFAMTHKCLYKAIEDYDDIVLIDEQFTSLICPRCNHKNTKNRTRNNRFHCQSCGYENSNDNVVASYNIAQRFWENNVTGKK</sequence>
<keyword evidence="1" id="KW-0238">DNA-binding</keyword>
<dbReference type="RefSeq" id="WP_002502764.1">
    <property type="nucleotide sequence ID" value="NZ_CAXOHX010000020.1"/>
</dbReference>
<dbReference type="GO" id="GO:0003677">
    <property type="term" value="F:DNA binding"/>
    <property type="evidence" value="ECO:0007669"/>
    <property type="project" value="UniProtKB-KW"/>
</dbReference>
<dbReference type="Pfam" id="PF07282">
    <property type="entry name" value="Cas12f1-like_TNB"/>
    <property type="match status" value="1"/>
</dbReference>
<evidence type="ECO:0000259" key="2">
    <source>
        <dbReference type="Pfam" id="PF07282"/>
    </source>
</evidence>
<dbReference type="AlphaFoldDB" id="A0A8I1BCT5"/>
<dbReference type="InterPro" id="IPR010095">
    <property type="entry name" value="Cas12f1-like_TNB"/>
</dbReference>
<proteinExistence type="predicted"/>
<dbReference type="Proteomes" id="UP000622362">
    <property type="component" value="Unassembled WGS sequence"/>
</dbReference>
<evidence type="ECO:0000313" key="3">
    <source>
        <dbReference type="EMBL" id="MBF9304311.1"/>
    </source>
</evidence>
<feature type="domain" description="Cas12f1-like TNB" evidence="2">
    <location>
        <begin position="167"/>
        <end position="228"/>
    </location>
</feature>
<accession>A0A8I1BCT5</accession>
<comment type="caution">
    <text evidence="3">The sequence shown here is derived from an EMBL/GenBank/DDBJ whole genome shotgun (WGS) entry which is preliminary data.</text>
</comment>
<protein>
    <submittedName>
        <fullName evidence="3">Transposase</fullName>
    </submittedName>
</protein>
<evidence type="ECO:0000256" key="1">
    <source>
        <dbReference type="ARBA" id="ARBA00023125"/>
    </source>
</evidence>
<dbReference type="EMBL" id="JADPYN010000020">
    <property type="protein sequence ID" value="MBF9304311.1"/>
    <property type="molecule type" value="Genomic_DNA"/>
</dbReference>
<gene>
    <name evidence="3" type="ORF">I3V53_09520</name>
</gene>
<organism evidence="3 4">
    <name type="scientific">Staphylococcus epidermidis</name>
    <dbReference type="NCBI Taxonomy" id="1282"/>
    <lineage>
        <taxon>Bacteria</taxon>
        <taxon>Bacillati</taxon>
        <taxon>Bacillota</taxon>
        <taxon>Bacilli</taxon>
        <taxon>Bacillales</taxon>
        <taxon>Staphylococcaceae</taxon>
        <taxon>Staphylococcus</taxon>
    </lineage>
</organism>
<reference evidence="3" key="1">
    <citation type="submission" date="2020-11" db="EMBL/GenBank/DDBJ databases">
        <title>Molecular epidemiology and genomic profiles of multidrug-resistant bacteria collected from clinical sources in South Africa.</title>
        <authorList>
            <person name="Asante J."/>
            <person name="Amoako D.G."/>
        </authorList>
    </citation>
    <scope>NUCLEOTIDE SEQUENCE</scope>
    <source>
        <strain evidence="3">C68</strain>
    </source>
</reference>